<comment type="caution">
    <text evidence="2">The sequence shown here is derived from an EMBL/GenBank/DDBJ whole genome shotgun (WGS) entry which is preliminary data.</text>
</comment>
<accession>A0A2T0MX66</accession>
<feature type="transmembrane region" description="Helical" evidence="1">
    <location>
        <begin position="20"/>
        <end position="43"/>
    </location>
</feature>
<sequence>MTAHHTLAGPPATAPWPMQALKAVAVLHVVALLFQAVTAGMLLSSPGGRALHLNSGIALGVIGLAHLVAAILVWRPGGGSARFVGPAAALLLLTAVAAVLGLAHVTVPHVPLGVGMFGGGVVQLLRVLAADGQGDGQAGRRSERGQT</sequence>
<evidence type="ECO:0000313" key="3">
    <source>
        <dbReference type="Proteomes" id="UP000238312"/>
    </source>
</evidence>
<evidence type="ECO:0000256" key="1">
    <source>
        <dbReference type="SAM" id="Phobius"/>
    </source>
</evidence>
<evidence type="ECO:0000313" key="2">
    <source>
        <dbReference type="EMBL" id="PRX63687.1"/>
    </source>
</evidence>
<dbReference type="AlphaFoldDB" id="A0A2T0MX66"/>
<keyword evidence="1" id="KW-0812">Transmembrane</keyword>
<organism evidence="2 3">
    <name type="scientific">Nonomuraea fuscirosea</name>
    <dbReference type="NCBI Taxonomy" id="1291556"/>
    <lineage>
        <taxon>Bacteria</taxon>
        <taxon>Bacillati</taxon>
        <taxon>Actinomycetota</taxon>
        <taxon>Actinomycetes</taxon>
        <taxon>Streptosporangiales</taxon>
        <taxon>Streptosporangiaceae</taxon>
        <taxon>Nonomuraea</taxon>
    </lineage>
</organism>
<dbReference type="EMBL" id="PVNG01000010">
    <property type="protein sequence ID" value="PRX63687.1"/>
    <property type="molecule type" value="Genomic_DNA"/>
</dbReference>
<feature type="transmembrane region" description="Helical" evidence="1">
    <location>
        <begin position="55"/>
        <end position="74"/>
    </location>
</feature>
<keyword evidence="3" id="KW-1185">Reference proteome</keyword>
<gene>
    <name evidence="2" type="ORF">B0I32_110139</name>
</gene>
<keyword evidence="1" id="KW-0472">Membrane</keyword>
<keyword evidence="1" id="KW-1133">Transmembrane helix</keyword>
<proteinExistence type="predicted"/>
<protein>
    <submittedName>
        <fullName evidence="2">Uncharacterized protein</fullName>
    </submittedName>
</protein>
<feature type="transmembrane region" description="Helical" evidence="1">
    <location>
        <begin position="86"/>
        <end position="107"/>
    </location>
</feature>
<dbReference type="RefSeq" id="WP_181307694.1">
    <property type="nucleotide sequence ID" value="NZ_JBFAIB010000001.1"/>
</dbReference>
<reference evidence="2 3" key="1">
    <citation type="submission" date="2018-03" db="EMBL/GenBank/DDBJ databases">
        <title>Genomic Encyclopedia of Type Strains, Phase III (KMG-III): the genomes of soil and plant-associated and newly described type strains.</title>
        <authorList>
            <person name="Whitman W."/>
        </authorList>
    </citation>
    <scope>NUCLEOTIDE SEQUENCE [LARGE SCALE GENOMIC DNA]</scope>
    <source>
        <strain evidence="2 3">CGMCC 4.7104</strain>
    </source>
</reference>
<dbReference type="Proteomes" id="UP000238312">
    <property type="component" value="Unassembled WGS sequence"/>
</dbReference>
<name>A0A2T0MX66_9ACTN</name>